<evidence type="ECO:0000259" key="5">
    <source>
        <dbReference type="PROSITE" id="PS51387"/>
    </source>
</evidence>
<dbReference type="Gene3D" id="3.30.70.2190">
    <property type="match status" value="1"/>
</dbReference>
<dbReference type="Proteomes" id="UP000005868">
    <property type="component" value="Chromosome"/>
</dbReference>
<dbReference type="PANTHER" id="PTHR42934">
    <property type="entry name" value="GLYCOLATE OXIDASE SUBUNIT GLCD"/>
    <property type="match status" value="1"/>
</dbReference>
<dbReference type="Gene3D" id="3.30.465.10">
    <property type="match status" value="1"/>
</dbReference>
<dbReference type="STRING" id="580340.Tlie_1590"/>
<dbReference type="KEGG" id="tli:Tlie_1590"/>
<evidence type="ECO:0000256" key="2">
    <source>
        <dbReference type="ARBA" id="ARBA00022630"/>
    </source>
</evidence>
<dbReference type="GO" id="GO:0016491">
    <property type="term" value="F:oxidoreductase activity"/>
    <property type="evidence" value="ECO:0007669"/>
    <property type="project" value="UniProtKB-KW"/>
</dbReference>
<dbReference type="InterPro" id="IPR016164">
    <property type="entry name" value="FAD-linked_Oxase-like_C"/>
</dbReference>
<name>G7V7Q8_THELD</name>
<evidence type="ECO:0000256" key="1">
    <source>
        <dbReference type="ARBA" id="ARBA00001974"/>
    </source>
</evidence>
<dbReference type="eggNOG" id="COG0277">
    <property type="taxonomic scope" value="Bacteria"/>
</dbReference>
<dbReference type="InterPro" id="IPR006094">
    <property type="entry name" value="Oxid_FAD_bind_N"/>
</dbReference>
<dbReference type="InterPro" id="IPR016171">
    <property type="entry name" value="Vanillyl_alc_oxidase_C-sub2"/>
</dbReference>
<keyword evidence="7" id="KW-1185">Reference proteome</keyword>
<dbReference type="Pfam" id="PF02913">
    <property type="entry name" value="FAD-oxidase_C"/>
    <property type="match status" value="1"/>
</dbReference>
<sequence length="471" mass="51407">MTAFMPVTDKVIEDLCAIVGPHNVSVDEEKRLAYSRDEVGVQFWDRQYCADVVVFPESTEHVSRIMAYANDKVIPVTPRGAGTGLSGGAVPAFGGIIMSFEKMNRILELDLENLTVTVEPGVVTSEIQSVAMKHSLQYAGDPCSGDASFIGGNVAENAGGNKVIKYGTTGANVLGLEVVLPSGEITWFGGKRRKDVTGLDLVHLMVGSEGTLGVVTKIILKLVPLQERIVDLLVPFEKVEDAISFVPKVITEAKIVPVALEFMDRRALKIVSRYLGSSLPFDDAGAHLIIQLEGNDPEVLADEYEKVGDMCLESGALEVFVADNRNFREKLWKARKGIAEAVMAFYTKYAKEDISVPIKEVPALIKAVDEVCRKWDLEAANYGHAGDGNVHINLLAGEDRVDWHEAIEGARIDLYEVTKKLGGTLSGEHGIGLKRKKYIGMFLDEAQIRLIKGIKQVFDPKGILNPGKLVE</sequence>
<reference evidence="6 7" key="2">
    <citation type="journal article" date="2012" name="Stand. Genomic Sci.">
        <title>Genome sequence of the moderately thermophilic, amino-acid-degrading and sulfur-reducing bacterium Thermovirga lienii type strain (Cas60314(T)).</title>
        <authorList>
            <person name="Goker M."/>
            <person name="Saunders E."/>
            <person name="Lapidus A."/>
            <person name="Nolan M."/>
            <person name="Lucas S."/>
            <person name="Hammon N."/>
            <person name="Deshpande S."/>
            <person name="Cheng J.F."/>
            <person name="Han C."/>
            <person name="Tapia R."/>
            <person name="Goodwin L.A."/>
            <person name="Pitluck S."/>
            <person name="Liolios K."/>
            <person name="Mavromatis K."/>
            <person name="Pagani I."/>
            <person name="Ivanova N."/>
            <person name="Mikhailova N."/>
            <person name="Pati A."/>
            <person name="Chen A."/>
            <person name="Palaniappan K."/>
            <person name="Land M."/>
            <person name="Chang Y.J."/>
            <person name="Jeffries C.D."/>
            <person name="Brambilla E.M."/>
            <person name="Rohde M."/>
            <person name="Spring S."/>
            <person name="Detter J.C."/>
            <person name="Woyke T."/>
            <person name="Bristow J."/>
            <person name="Eisen J.A."/>
            <person name="Markowitz V."/>
            <person name="Hugenholtz P."/>
            <person name="Kyrpides N.C."/>
            <person name="Klenk H.P."/>
        </authorList>
    </citation>
    <scope>NUCLEOTIDE SEQUENCE [LARGE SCALE GENOMIC DNA]</scope>
    <source>
        <strain evidence="7">ATCC BAA-1197 / DSM 17291 / Cas60314</strain>
    </source>
</reference>
<dbReference type="InterPro" id="IPR036318">
    <property type="entry name" value="FAD-bd_PCMH-like_sf"/>
</dbReference>
<organism evidence="6 7">
    <name type="scientific">Thermovirga lienii (strain ATCC BAA-1197 / DSM 17291 / Cas60314)</name>
    <dbReference type="NCBI Taxonomy" id="580340"/>
    <lineage>
        <taxon>Bacteria</taxon>
        <taxon>Thermotogati</taxon>
        <taxon>Synergistota</taxon>
        <taxon>Synergistia</taxon>
        <taxon>Synergistales</taxon>
        <taxon>Thermovirgaceae</taxon>
        <taxon>Thermovirga</taxon>
    </lineage>
</organism>
<evidence type="ECO:0000256" key="3">
    <source>
        <dbReference type="ARBA" id="ARBA00022827"/>
    </source>
</evidence>
<dbReference type="Gene3D" id="1.10.45.10">
    <property type="entry name" value="Vanillyl-alcohol Oxidase, Chain A, domain 4"/>
    <property type="match status" value="1"/>
</dbReference>
<dbReference type="InterPro" id="IPR004113">
    <property type="entry name" value="FAD-bd_oxidored_4_C"/>
</dbReference>
<proteinExistence type="predicted"/>
<dbReference type="FunFam" id="1.10.45.10:FF:000001">
    <property type="entry name" value="D-lactate dehydrogenase mitochondrial"/>
    <property type="match status" value="1"/>
</dbReference>
<dbReference type="SUPFAM" id="SSF55103">
    <property type="entry name" value="FAD-linked oxidases, C-terminal domain"/>
    <property type="match status" value="1"/>
</dbReference>
<keyword evidence="3" id="KW-0274">FAD</keyword>
<evidence type="ECO:0000313" key="7">
    <source>
        <dbReference type="Proteomes" id="UP000005868"/>
    </source>
</evidence>
<feature type="domain" description="FAD-binding PCMH-type" evidence="5">
    <location>
        <begin position="46"/>
        <end position="225"/>
    </location>
</feature>
<dbReference type="InterPro" id="IPR016167">
    <property type="entry name" value="FAD-bd_PCMH_sub1"/>
</dbReference>
<keyword evidence="2" id="KW-0285">Flavoprotein</keyword>
<dbReference type="InterPro" id="IPR051914">
    <property type="entry name" value="FAD-linked_OxidoTrans_Type4"/>
</dbReference>
<dbReference type="AlphaFoldDB" id="G7V7Q8"/>
<dbReference type="Gene3D" id="3.30.70.2740">
    <property type="match status" value="1"/>
</dbReference>
<dbReference type="HOGENOM" id="CLU_017779_9_2_0"/>
<protein>
    <submittedName>
        <fullName evidence="6">FAD linked oxidase domain protein</fullName>
    </submittedName>
</protein>
<evidence type="ECO:0000256" key="4">
    <source>
        <dbReference type="ARBA" id="ARBA00023002"/>
    </source>
</evidence>
<evidence type="ECO:0000313" key="6">
    <source>
        <dbReference type="EMBL" id="AER67312.1"/>
    </source>
</evidence>
<gene>
    <name evidence="6" type="ordered locus">Tlie_1590</name>
</gene>
<dbReference type="InterPro" id="IPR016169">
    <property type="entry name" value="FAD-bd_PCMH_sub2"/>
</dbReference>
<reference evidence="7" key="1">
    <citation type="submission" date="2011-10" db="EMBL/GenBank/DDBJ databases">
        <title>The complete genome of chromosome of Thermovirga lienii DSM 17291.</title>
        <authorList>
            <consortium name="US DOE Joint Genome Institute (JGI-PGF)"/>
            <person name="Lucas S."/>
            <person name="Copeland A."/>
            <person name="Lapidus A."/>
            <person name="Glavina del Rio T."/>
            <person name="Dalin E."/>
            <person name="Tice H."/>
            <person name="Bruce D."/>
            <person name="Goodwin L."/>
            <person name="Pitluck S."/>
            <person name="Peters L."/>
            <person name="Mikhailova N."/>
            <person name="Saunders E."/>
            <person name="Kyrpides N."/>
            <person name="Mavromatis K."/>
            <person name="Ivanova N."/>
            <person name="Last F.I."/>
            <person name="Brettin T."/>
            <person name="Detter J.C."/>
            <person name="Han C."/>
            <person name="Larimer F."/>
            <person name="Land M."/>
            <person name="Hauser L."/>
            <person name="Markowitz V."/>
            <person name="Cheng J.-F."/>
            <person name="Hugenholtz P."/>
            <person name="Woyke T."/>
            <person name="Wu D."/>
            <person name="Spring S."/>
            <person name="Schroeder M."/>
            <person name="Brambilla E.-M."/>
            <person name="Klenk H.-P."/>
            <person name="Eisen J.A."/>
        </authorList>
    </citation>
    <scope>NUCLEOTIDE SEQUENCE [LARGE SCALE GENOMIC DNA]</scope>
    <source>
        <strain evidence="7">ATCC BAA-1197 / DSM 17291 / Cas60314</strain>
    </source>
</reference>
<dbReference type="Gene3D" id="3.30.43.10">
    <property type="entry name" value="Uridine Diphospho-n-acetylenolpyruvylglucosamine Reductase, domain 2"/>
    <property type="match status" value="1"/>
</dbReference>
<dbReference type="InterPro" id="IPR016166">
    <property type="entry name" value="FAD-bd_PCMH"/>
</dbReference>
<dbReference type="EMBL" id="CP003096">
    <property type="protein sequence ID" value="AER67312.1"/>
    <property type="molecule type" value="Genomic_DNA"/>
</dbReference>
<dbReference type="SUPFAM" id="SSF56176">
    <property type="entry name" value="FAD-binding/transporter-associated domain-like"/>
    <property type="match status" value="1"/>
</dbReference>
<dbReference type="PANTHER" id="PTHR42934:SF2">
    <property type="entry name" value="GLYCOLATE OXIDASE SUBUNIT GLCD"/>
    <property type="match status" value="1"/>
</dbReference>
<accession>G7V7Q8</accession>
<comment type="cofactor">
    <cofactor evidence="1">
        <name>FAD</name>
        <dbReference type="ChEBI" id="CHEBI:57692"/>
    </cofactor>
</comment>
<dbReference type="PROSITE" id="PS51387">
    <property type="entry name" value="FAD_PCMH"/>
    <property type="match status" value="1"/>
</dbReference>
<dbReference type="GO" id="GO:0071949">
    <property type="term" value="F:FAD binding"/>
    <property type="evidence" value="ECO:0007669"/>
    <property type="project" value="InterPro"/>
</dbReference>
<keyword evidence="4" id="KW-0560">Oxidoreductase</keyword>
<dbReference type="Pfam" id="PF01565">
    <property type="entry name" value="FAD_binding_4"/>
    <property type="match status" value="1"/>
</dbReference>